<dbReference type="PANTHER" id="PTHR38009:SF1">
    <property type="entry name" value="CONSERVED HYPOTHETICAL PHAGE TAIL PROTEIN"/>
    <property type="match status" value="1"/>
</dbReference>
<dbReference type="Pfam" id="PF06841">
    <property type="entry name" value="Phage_T4_gp19"/>
    <property type="match status" value="1"/>
</dbReference>
<dbReference type="InterPro" id="IPR011747">
    <property type="entry name" value="CHP02241"/>
</dbReference>
<dbReference type="InterPro" id="IPR010667">
    <property type="entry name" value="Phage_T4_Gp19"/>
</dbReference>
<evidence type="ECO:0000313" key="2">
    <source>
        <dbReference type="Proteomes" id="UP000198984"/>
    </source>
</evidence>
<accession>A0A1H7YN25</accession>
<dbReference type="Proteomes" id="UP000198984">
    <property type="component" value="Unassembled WGS sequence"/>
</dbReference>
<dbReference type="RefSeq" id="WP_089915578.1">
    <property type="nucleotide sequence ID" value="NZ_FOBB01000004.1"/>
</dbReference>
<reference evidence="1 2" key="1">
    <citation type="submission" date="2016-10" db="EMBL/GenBank/DDBJ databases">
        <authorList>
            <person name="de Groot N.N."/>
        </authorList>
    </citation>
    <scope>NUCLEOTIDE SEQUENCE [LARGE SCALE GENOMIC DNA]</scope>
    <source>
        <strain evidence="1 2">DSM 21039</strain>
    </source>
</reference>
<keyword evidence="2" id="KW-1185">Reference proteome</keyword>
<name>A0A1H7YN25_9BACT</name>
<organism evidence="1 2">
    <name type="scientific">Chitinophaga rupis</name>
    <dbReference type="NCBI Taxonomy" id="573321"/>
    <lineage>
        <taxon>Bacteria</taxon>
        <taxon>Pseudomonadati</taxon>
        <taxon>Bacteroidota</taxon>
        <taxon>Chitinophagia</taxon>
        <taxon>Chitinophagales</taxon>
        <taxon>Chitinophagaceae</taxon>
        <taxon>Chitinophaga</taxon>
    </lineage>
</organism>
<dbReference type="PANTHER" id="PTHR38009">
    <property type="entry name" value="CONSERVED HYPOTHETICAL PHAGE TAIL PROTEIN"/>
    <property type="match status" value="1"/>
</dbReference>
<dbReference type="NCBIfam" id="TIGR02241">
    <property type="entry name" value="conserved hypothetical phage tail region protein"/>
    <property type="match status" value="1"/>
</dbReference>
<dbReference type="GO" id="GO:0005198">
    <property type="term" value="F:structural molecule activity"/>
    <property type="evidence" value="ECO:0007669"/>
    <property type="project" value="InterPro"/>
</dbReference>
<dbReference type="AlphaFoldDB" id="A0A1H7YN25"/>
<dbReference type="STRING" id="573321.SAMN04488505_104476"/>
<sequence>MADLKTDGSTQSANIWPLVKFSFKVMWDKDEIIFQEVSGLSSETQVIEYRGGSSKTFSTVKMPGIQKFNNITFKKGTFQNDSTLWTKYVGKDGGIKMNTIPRASVTISLLDETGQIAMSWSLLNAFPVKMQVTDMKSDANEAAIETMEVAHEGLMLILPAIT</sequence>
<dbReference type="OrthoDB" id="73314at2"/>
<dbReference type="EMBL" id="FOBB01000004">
    <property type="protein sequence ID" value="SEM46569.1"/>
    <property type="molecule type" value="Genomic_DNA"/>
</dbReference>
<protein>
    <submittedName>
        <fullName evidence="1">Conserved hypothetical phage tail region protein</fullName>
    </submittedName>
</protein>
<evidence type="ECO:0000313" key="1">
    <source>
        <dbReference type="EMBL" id="SEM46569.1"/>
    </source>
</evidence>
<proteinExistence type="predicted"/>
<gene>
    <name evidence="1" type="ORF">SAMN04488505_104476</name>
</gene>